<evidence type="ECO:0000256" key="4">
    <source>
        <dbReference type="ARBA" id="ARBA00022970"/>
    </source>
</evidence>
<sequence length="343" mass="38495">MHISEPQTIFISFFIFGLLNNVLYVIILSAAIDLVGSATPKAVVLLADIIPSFTFKLVSPFFIHLLSYPFRLWTILGLSMSGMLIISLTPNGLIGFKIFGIALASLSSGLGEVSFLQLTHYYEAKHSIGGFSSGTGGAGLFGSFLFMLFTNIMGIPVWLTLFMSSVVPAGLLLTYNFLLPPPELEYEPISENIVEEGELAFTENKFDLHYMKNHISETITEIKPLIIPYMLPLTTVYASEYTINQGVSPTLLFPLDDLPHWLFSTYRDLYVVYGFLYQLGVFISRSSISFGIRIKHLYVMSMLQFVNLVITVCQSMYDFPFHRIWLLLVLILYEGLLGGFSYV</sequence>
<comment type="caution">
    <text evidence="7">Lacks conserved residue(s) required for the propagation of feature annotation.</text>
</comment>
<evidence type="ECO:0000256" key="6">
    <source>
        <dbReference type="ARBA" id="ARBA00023136"/>
    </source>
</evidence>
<dbReference type="OrthoDB" id="5965864at2759"/>
<dbReference type="PANTHER" id="PTHR10981:SF0">
    <property type="entry name" value="BATTENIN"/>
    <property type="match status" value="1"/>
</dbReference>
<dbReference type="KEGG" id="spaa:SPAPADRAFT_58222"/>
<name>G3AFU3_SPAPN</name>
<dbReference type="OMA" id="ATILYCE"/>
<feature type="transmembrane region" description="Helical" evidence="7">
    <location>
        <begin position="128"/>
        <end position="149"/>
    </location>
</feature>
<comment type="similarity">
    <text evidence="7">Belongs to the battenin family.</text>
</comment>
<keyword evidence="6 7" id="KW-0472">Membrane</keyword>
<evidence type="ECO:0000256" key="5">
    <source>
        <dbReference type="ARBA" id="ARBA00022989"/>
    </source>
</evidence>
<evidence type="ECO:0000256" key="1">
    <source>
        <dbReference type="ARBA" id="ARBA00004127"/>
    </source>
</evidence>
<proteinExistence type="inferred from homology"/>
<dbReference type="GO" id="GO:0015819">
    <property type="term" value="P:lysine transport"/>
    <property type="evidence" value="ECO:0007669"/>
    <property type="project" value="EnsemblFungi"/>
</dbReference>
<dbReference type="GO" id="GO:0000324">
    <property type="term" value="C:fungal-type vacuole"/>
    <property type="evidence" value="ECO:0007669"/>
    <property type="project" value="EnsemblFungi"/>
</dbReference>
<feature type="transmembrane region" description="Helical" evidence="7">
    <location>
        <begin position="38"/>
        <end position="58"/>
    </location>
</feature>
<protein>
    <recommendedName>
        <fullName evidence="7">Protein BTN</fullName>
    </recommendedName>
</protein>
<feature type="transmembrane region" description="Helical" evidence="7">
    <location>
        <begin position="155"/>
        <end position="178"/>
    </location>
</feature>
<dbReference type="InterPro" id="IPR003492">
    <property type="entry name" value="Battenin_disease_Cln3"/>
</dbReference>
<gene>
    <name evidence="8" type="ORF">SPAPADRAFT_58222</name>
</gene>
<keyword evidence="4" id="KW-0029">Amino-acid transport</keyword>
<dbReference type="eggNOG" id="KOG3880">
    <property type="taxonomic scope" value="Eukaryota"/>
</dbReference>
<feature type="non-terminal residue" evidence="8">
    <location>
        <position position="343"/>
    </location>
</feature>
<keyword evidence="7" id="KW-0926">Vacuole</keyword>
<evidence type="ECO:0000256" key="3">
    <source>
        <dbReference type="ARBA" id="ARBA00022692"/>
    </source>
</evidence>
<evidence type="ECO:0000313" key="9">
    <source>
        <dbReference type="Proteomes" id="UP000000709"/>
    </source>
</evidence>
<accession>G3AFU3</accession>
<dbReference type="GeneID" id="18872369"/>
<dbReference type="GO" id="GO:0051453">
    <property type="term" value="P:regulation of intracellular pH"/>
    <property type="evidence" value="ECO:0007669"/>
    <property type="project" value="EnsemblFungi"/>
</dbReference>
<dbReference type="FunCoup" id="G3AFU3">
    <property type="interactions" value="116"/>
</dbReference>
<evidence type="ECO:0000256" key="7">
    <source>
        <dbReference type="RuleBase" id="RU361113"/>
    </source>
</evidence>
<keyword evidence="9" id="KW-1185">Reference proteome</keyword>
<evidence type="ECO:0000256" key="2">
    <source>
        <dbReference type="ARBA" id="ARBA00022448"/>
    </source>
</evidence>
<keyword evidence="5 7" id="KW-1133">Transmembrane helix</keyword>
<feature type="transmembrane region" description="Helical" evidence="7">
    <location>
        <begin position="70"/>
        <end position="88"/>
    </location>
</feature>
<dbReference type="HOGENOM" id="CLU_029663_3_1_1"/>
<dbReference type="PRINTS" id="PR01315">
    <property type="entry name" value="BATTENIN"/>
</dbReference>
<dbReference type="GO" id="GO:0012505">
    <property type="term" value="C:endomembrane system"/>
    <property type="evidence" value="ECO:0007669"/>
    <property type="project" value="UniProtKB-SubCell"/>
</dbReference>
<keyword evidence="2" id="KW-0813">Transport</keyword>
<dbReference type="GO" id="GO:0005774">
    <property type="term" value="C:vacuolar membrane"/>
    <property type="evidence" value="ECO:0007669"/>
    <property type="project" value="UniProtKB-SubCell"/>
</dbReference>
<dbReference type="GO" id="GO:1903826">
    <property type="term" value="P:L-arginine transmembrane transport"/>
    <property type="evidence" value="ECO:0007669"/>
    <property type="project" value="EnsemblFungi"/>
</dbReference>
<dbReference type="AlphaFoldDB" id="G3AFU3"/>
<dbReference type="STRING" id="619300.G3AFU3"/>
<dbReference type="RefSeq" id="XP_007372494.1">
    <property type="nucleotide sequence ID" value="XM_007372432.1"/>
</dbReference>
<feature type="transmembrane region" description="Helical" evidence="7">
    <location>
        <begin position="323"/>
        <end position="342"/>
    </location>
</feature>
<keyword evidence="3 7" id="KW-0812">Transmembrane</keyword>
<reference evidence="8 9" key="1">
    <citation type="journal article" date="2011" name="Proc. Natl. Acad. Sci. U.S.A.">
        <title>Comparative genomics of xylose-fermenting fungi for enhanced biofuel production.</title>
        <authorList>
            <person name="Wohlbach D.J."/>
            <person name="Kuo A."/>
            <person name="Sato T.K."/>
            <person name="Potts K.M."/>
            <person name="Salamov A.A."/>
            <person name="LaButti K.M."/>
            <person name="Sun H."/>
            <person name="Clum A."/>
            <person name="Pangilinan J.L."/>
            <person name="Lindquist E.A."/>
            <person name="Lucas S."/>
            <person name="Lapidus A."/>
            <person name="Jin M."/>
            <person name="Gunawan C."/>
            <person name="Balan V."/>
            <person name="Dale B.E."/>
            <person name="Jeffries T.W."/>
            <person name="Zinkel R."/>
            <person name="Barry K.W."/>
            <person name="Grigoriev I.V."/>
            <person name="Gasch A.P."/>
        </authorList>
    </citation>
    <scope>NUCLEOTIDE SEQUENCE [LARGE SCALE GENOMIC DNA]</scope>
    <source>
        <strain evidence="9">NRRL Y-27907 / 11-Y1</strain>
    </source>
</reference>
<comment type="subcellular location">
    <subcellularLocation>
        <location evidence="1">Endomembrane system</location>
        <topology evidence="1">Multi-pass membrane protein</topology>
    </subcellularLocation>
    <subcellularLocation>
        <location evidence="7">Vacuole membrane</location>
        <topology evidence="7">Multi-pass membrane protein</topology>
    </subcellularLocation>
</comment>
<dbReference type="Proteomes" id="UP000000709">
    <property type="component" value="Unassembled WGS sequence"/>
</dbReference>
<dbReference type="EMBL" id="GL996499">
    <property type="protein sequence ID" value="EGW35082.1"/>
    <property type="molecule type" value="Genomic_DNA"/>
</dbReference>
<organism evidence="9">
    <name type="scientific">Spathaspora passalidarum (strain NRRL Y-27907 / 11-Y1)</name>
    <dbReference type="NCBI Taxonomy" id="619300"/>
    <lineage>
        <taxon>Eukaryota</taxon>
        <taxon>Fungi</taxon>
        <taxon>Dikarya</taxon>
        <taxon>Ascomycota</taxon>
        <taxon>Saccharomycotina</taxon>
        <taxon>Pichiomycetes</taxon>
        <taxon>Debaryomycetaceae</taxon>
        <taxon>Spathaspora</taxon>
    </lineage>
</organism>
<feature type="transmembrane region" description="Helical" evidence="7">
    <location>
        <begin position="9"/>
        <end position="32"/>
    </location>
</feature>
<dbReference type="Pfam" id="PF02487">
    <property type="entry name" value="CLN3"/>
    <property type="match status" value="1"/>
</dbReference>
<dbReference type="PANTHER" id="PTHR10981">
    <property type="entry name" value="BATTENIN"/>
    <property type="match status" value="1"/>
</dbReference>
<dbReference type="InParanoid" id="G3AFU3"/>
<evidence type="ECO:0000313" key="8">
    <source>
        <dbReference type="EMBL" id="EGW35082.1"/>
    </source>
</evidence>